<reference evidence="2 3" key="1">
    <citation type="submission" date="2024-10" db="EMBL/GenBank/DDBJ databases">
        <authorList>
            <person name="Cho J.-C."/>
        </authorList>
    </citation>
    <scope>NUCLEOTIDE SEQUENCE [LARGE SCALE GENOMIC DNA]</scope>
    <source>
        <strain evidence="2 3">KCTC29696</strain>
    </source>
</reference>
<comment type="caution">
    <text evidence="2">The sequence shown here is derived from an EMBL/GenBank/DDBJ whole genome shotgun (WGS) entry which is preliminary data.</text>
</comment>
<evidence type="ECO:0000256" key="1">
    <source>
        <dbReference type="SAM" id="Coils"/>
    </source>
</evidence>
<gene>
    <name evidence="2" type="ORF">ACG5V6_04940</name>
</gene>
<organism evidence="2 3">
    <name type="scientific">Streptomyces chitinivorans</name>
    <dbReference type="NCBI Taxonomy" id="1257027"/>
    <lineage>
        <taxon>Bacteria</taxon>
        <taxon>Bacillati</taxon>
        <taxon>Actinomycetota</taxon>
        <taxon>Actinomycetes</taxon>
        <taxon>Kitasatosporales</taxon>
        <taxon>Streptomycetaceae</taxon>
        <taxon>Streptomyces</taxon>
    </lineage>
</organism>
<evidence type="ECO:0000313" key="3">
    <source>
        <dbReference type="Proteomes" id="UP001607069"/>
    </source>
</evidence>
<keyword evidence="1" id="KW-0175">Coiled coil</keyword>
<proteinExistence type="predicted"/>
<evidence type="ECO:0000313" key="2">
    <source>
        <dbReference type="EMBL" id="MFH0247556.1"/>
    </source>
</evidence>
<name>A0ABW7HNW8_9ACTN</name>
<sequence>MKNYHIKGITNYEAICDKCGAALKQAIILASMDLNGNPQGHLSYFGADCAAQLTRLSQSTLRSRARAAEEVRQAEEHTARVLEARRKLVEQREREWLQDTYGVEDMDAAAKKSGKEWLTVFNEFFAWLDQADRA</sequence>
<dbReference type="RefSeq" id="WP_279949067.1">
    <property type="nucleotide sequence ID" value="NZ_BAABEN010000001.1"/>
</dbReference>
<protein>
    <submittedName>
        <fullName evidence="2">Uncharacterized protein</fullName>
    </submittedName>
</protein>
<accession>A0ABW7HNW8</accession>
<dbReference type="Proteomes" id="UP001607069">
    <property type="component" value="Unassembled WGS sequence"/>
</dbReference>
<dbReference type="EMBL" id="JBIHMK010000011">
    <property type="protein sequence ID" value="MFH0247556.1"/>
    <property type="molecule type" value="Genomic_DNA"/>
</dbReference>
<keyword evidence="3" id="KW-1185">Reference proteome</keyword>
<feature type="coiled-coil region" evidence="1">
    <location>
        <begin position="65"/>
        <end position="94"/>
    </location>
</feature>